<feature type="transmembrane region" description="Helical" evidence="18">
    <location>
        <begin position="235"/>
        <end position="253"/>
    </location>
</feature>
<protein>
    <recommendedName>
        <fullName evidence="5 18">NADH-ubiquinone oxidoreductase chain 2</fullName>
        <ecNumber evidence="4 18">7.1.1.2</ecNumber>
    </recommendedName>
</protein>
<feature type="transmembrane region" description="Helical" evidence="18">
    <location>
        <begin position="7"/>
        <end position="24"/>
    </location>
</feature>
<evidence type="ECO:0000256" key="17">
    <source>
        <dbReference type="ARBA" id="ARBA00049551"/>
    </source>
</evidence>
<keyword evidence="8 18" id="KW-0812">Transmembrane</keyword>
<feature type="transmembrane region" description="Helical" evidence="18">
    <location>
        <begin position="145"/>
        <end position="167"/>
    </location>
</feature>
<keyword evidence="13 18" id="KW-0520">NAD</keyword>
<feature type="transmembrane region" description="Helical" evidence="18">
    <location>
        <begin position="87"/>
        <end position="109"/>
    </location>
</feature>
<dbReference type="PANTHER" id="PTHR46552">
    <property type="entry name" value="NADH-UBIQUINONE OXIDOREDUCTASE CHAIN 2"/>
    <property type="match status" value="1"/>
</dbReference>
<reference evidence="20" key="1">
    <citation type="journal article" date="2014" name="J. Crust. Biol.">
        <title>Evolutionary relationships within the Triops (Branchiopoda: Notostraca) using complete mitochondrial genomes.</title>
        <authorList>
            <person name="Horn R.L."/>
            <person name="Cowley D.E."/>
        </authorList>
    </citation>
    <scope>NUCLEOTIDE SEQUENCE</scope>
    <source>
        <strain evidence="20">Long</strain>
    </source>
</reference>
<keyword evidence="15 18" id="KW-0496">Mitochondrion</keyword>
<organism evidence="20">
    <name type="scientific">Triops longicaudatus</name>
    <dbReference type="NCBI Taxonomy" id="58777"/>
    <lineage>
        <taxon>Eukaryota</taxon>
        <taxon>Metazoa</taxon>
        <taxon>Ecdysozoa</taxon>
        <taxon>Arthropoda</taxon>
        <taxon>Crustacea</taxon>
        <taxon>Branchiopoda</taxon>
        <taxon>Notostraca</taxon>
        <taxon>Triopsidae</taxon>
        <taxon>Triops</taxon>
    </lineage>
</organism>
<feature type="transmembrane region" description="Helical" evidence="18">
    <location>
        <begin position="58"/>
        <end position="81"/>
    </location>
</feature>
<evidence type="ECO:0000256" key="4">
    <source>
        <dbReference type="ARBA" id="ARBA00012944"/>
    </source>
</evidence>
<proteinExistence type="inferred from homology"/>
<dbReference type="PRINTS" id="PR01436">
    <property type="entry name" value="NADHDHGNASE2"/>
</dbReference>
<sequence length="332" mass="37710">MFFNPRSICFFSLLILSTTIVLSSNSWFCSWIGLELNILSFIPIILNKNNQQLTEASIKYFLIQALASVIFLSNAIMNSFYYFSNSIFIFMITASLLLKLGASPFHMWFPMVAEGLSWSKFLILATIQKINPLVLMSIISWNNNLILSAALLSSIVGALGGLNISLLRSMMAFSSINHIGWLLMASTMSNYLMWVYFITYMIILLPTTQLFNNFNFLHLPQMTTANNINNLGKSLIIFNMFSLGGLPPFLGFLPKWIIIKSAVSAFMIPGIMILILSTLVTLYYYIRISYNSMLISSNLWKKTSHLKIKLTTKFTCFVSLFGLMFSNWFISL</sequence>
<keyword evidence="6" id="KW-0813">Transport</keyword>
<evidence type="ECO:0000256" key="11">
    <source>
        <dbReference type="ARBA" id="ARBA00022982"/>
    </source>
</evidence>
<evidence type="ECO:0000256" key="12">
    <source>
        <dbReference type="ARBA" id="ARBA00022989"/>
    </source>
</evidence>
<keyword evidence="14 18" id="KW-0830">Ubiquinone</keyword>
<evidence type="ECO:0000256" key="15">
    <source>
        <dbReference type="ARBA" id="ARBA00023128"/>
    </source>
</evidence>
<evidence type="ECO:0000256" key="1">
    <source>
        <dbReference type="ARBA" id="ARBA00003257"/>
    </source>
</evidence>
<dbReference type="GO" id="GO:0005743">
    <property type="term" value="C:mitochondrial inner membrane"/>
    <property type="evidence" value="ECO:0007669"/>
    <property type="project" value="UniProtKB-SubCell"/>
</dbReference>
<comment type="function">
    <text evidence="1">Core subunit of the mitochondrial membrane respiratory chain NADH dehydrogenase (Complex I) that is believed to belong to the minimal assembly required for catalysis. Complex I functions in the transfer of electrons from NADH to the respiratory chain. The immediate electron acceptor for the enzyme is believed to be ubiquinone.</text>
</comment>
<dbReference type="InterPro" id="IPR001750">
    <property type="entry name" value="ND/Mrp_TM"/>
</dbReference>
<keyword evidence="9 18" id="KW-0999">Mitochondrion inner membrane</keyword>
<evidence type="ECO:0000256" key="5">
    <source>
        <dbReference type="ARBA" id="ARBA00021008"/>
    </source>
</evidence>
<feature type="domain" description="NADH:quinone oxidoreductase/Mrp antiporter transmembrane" evidence="19">
    <location>
        <begin position="24"/>
        <end position="279"/>
    </location>
</feature>
<evidence type="ECO:0000256" key="16">
    <source>
        <dbReference type="ARBA" id="ARBA00023136"/>
    </source>
</evidence>
<evidence type="ECO:0000256" key="6">
    <source>
        <dbReference type="ARBA" id="ARBA00022448"/>
    </source>
</evidence>
<gene>
    <name evidence="20" type="primary">ND2</name>
</gene>
<dbReference type="InterPro" id="IPR003917">
    <property type="entry name" value="NADH_UbQ_OxRdtase_chain2"/>
</dbReference>
<dbReference type="GO" id="GO:0008137">
    <property type="term" value="F:NADH dehydrogenase (ubiquinone) activity"/>
    <property type="evidence" value="ECO:0007669"/>
    <property type="project" value="UniProtKB-EC"/>
</dbReference>
<dbReference type="InterPro" id="IPR050175">
    <property type="entry name" value="Complex_I_Subunit_2"/>
</dbReference>
<keyword evidence="12 18" id="KW-1133">Transmembrane helix</keyword>
<feature type="transmembrane region" description="Helical" evidence="18">
    <location>
        <begin position="265"/>
        <end position="286"/>
    </location>
</feature>
<evidence type="ECO:0000256" key="13">
    <source>
        <dbReference type="ARBA" id="ARBA00023027"/>
    </source>
</evidence>
<comment type="similarity">
    <text evidence="3 18">Belongs to the complex I subunit 2 family.</text>
</comment>
<evidence type="ECO:0000256" key="18">
    <source>
        <dbReference type="RuleBase" id="RU003403"/>
    </source>
</evidence>
<evidence type="ECO:0000256" key="9">
    <source>
        <dbReference type="ARBA" id="ARBA00022792"/>
    </source>
</evidence>
<dbReference type="AlphaFoldDB" id="A0A0B4UFU9"/>
<comment type="function">
    <text evidence="18">Core subunit of the mitochondrial membrane respiratory chain NADH dehydrogenase (Complex I) which catalyzes electron transfer from NADH through the respiratory chain, using ubiquinone as an electron acceptor. Essential for the catalytic activity and assembly of complex I.</text>
</comment>
<dbReference type="EC" id="7.1.1.2" evidence="4 18"/>
<dbReference type="PANTHER" id="PTHR46552:SF1">
    <property type="entry name" value="NADH-UBIQUINONE OXIDOREDUCTASE CHAIN 2"/>
    <property type="match status" value="1"/>
</dbReference>
<evidence type="ECO:0000259" key="19">
    <source>
        <dbReference type="Pfam" id="PF00361"/>
    </source>
</evidence>
<keyword evidence="16 18" id="KW-0472">Membrane</keyword>
<evidence type="ECO:0000256" key="7">
    <source>
        <dbReference type="ARBA" id="ARBA00022660"/>
    </source>
</evidence>
<feature type="transmembrane region" description="Helical" evidence="18">
    <location>
        <begin position="306"/>
        <end position="330"/>
    </location>
</feature>
<evidence type="ECO:0000313" key="20">
    <source>
        <dbReference type="EMBL" id="AJD07274.1"/>
    </source>
</evidence>
<evidence type="ECO:0000256" key="14">
    <source>
        <dbReference type="ARBA" id="ARBA00023075"/>
    </source>
</evidence>
<name>A0A0B4UFU9_9CRUS</name>
<geneLocation type="mitochondrion" evidence="20"/>
<keyword evidence="11 18" id="KW-0249">Electron transport</keyword>
<keyword evidence="7 18" id="KW-0679">Respiratory chain</keyword>
<dbReference type="GO" id="GO:0006120">
    <property type="term" value="P:mitochondrial electron transport, NADH to ubiquinone"/>
    <property type="evidence" value="ECO:0007669"/>
    <property type="project" value="InterPro"/>
</dbReference>
<feature type="transmembrane region" description="Helical" evidence="18">
    <location>
        <begin position="179"/>
        <end position="203"/>
    </location>
</feature>
<evidence type="ECO:0000256" key="3">
    <source>
        <dbReference type="ARBA" id="ARBA00007012"/>
    </source>
</evidence>
<keyword evidence="10 18" id="KW-1278">Translocase</keyword>
<evidence type="ECO:0000256" key="8">
    <source>
        <dbReference type="ARBA" id="ARBA00022692"/>
    </source>
</evidence>
<dbReference type="EMBL" id="KM516710">
    <property type="protein sequence ID" value="AJD07274.1"/>
    <property type="molecule type" value="Genomic_DNA"/>
</dbReference>
<comment type="catalytic activity">
    <reaction evidence="17 18">
        <text>a ubiquinone + NADH + 5 H(+)(in) = a ubiquinol + NAD(+) + 4 H(+)(out)</text>
        <dbReference type="Rhea" id="RHEA:29091"/>
        <dbReference type="Rhea" id="RHEA-COMP:9565"/>
        <dbReference type="Rhea" id="RHEA-COMP:9566"/>
        <dbReference type="ChEBI" id="CHEBI:15378"/>
        <dbReference type="ChEBI" id="CHEBI:16389"/>
        <dbReference type="ChEBI" id="CHEBI:17976"/>
        <dbReference type="ChEBI" id="CHEBI:57540"/>
        <dbReference type="ChEBI" id="CHEBI:57945"/>
        <dbReference type="EC" id="7.1.1.2"/>
    </reaction>
</comment>
<evidence type="ECO:0000256" key="2">
    <source>
        <dbReference type="ARBA" id="ARBA00004448"/>
    </source>
</evidence>
<comment type="subcellular location">
    <subcellularLocation>
        <location evidence="2 18">Mitochondrion inner membrane</location>
        <topology evidence="2 18">Multi-pass membrane protein</topology>
    </subcellularLocation>
</comment>
<dbReference type="Pfam" id="PF00361">
    <property type="entry name" value="Proton_antipo_M"/>
    <property type="match status" value="1"/>
</dbReference>
<evidence type="ECO:0000256" key="10">
    <source>
        <dbReference type="ARBA" id="ARBA00022967"/>
    </source>
</evidence>
<accession>A0A0B4UFU9</accession>